<comment type="caution">
    <text evidence="2">The sequence shown here is derived from an EMBL/GenBank/DDBJ whole genome shotgun (WGS) entry which is preliminary data.</text>
</comment>
<accession>A0A9D4JPF5</accession>
<dbReference type="Proteomes" id="UP000828390">
    <property type="component" value="Unassembled WGS sequence"/>
</dbReference>
<dbReference type="PANTHER" id="PTHR19303">
    <property type="entry name" value="TRANSPOSON"/>
    <property type="match status" value="1"/>
</dbReference>
<dbReference type="GO" id="GO:0005634">
    <property type="term" value="C:nucleus"/>
    <property type="evidence" value="ECO:0007669"/>
    <property type="project" value="TreeGrafter"/>
</dbReference>
<dbReference type="InterPro" id="IPR036397">
    <property type="entry name" value="RNaseH_sf"/>
</dbReference>
<proteinExistence type="predicted"/>
<evidence type="ECO:0000313" key="3">
    <source>
        <dbReference type="Proteomes" id="UP000828390"/>
    </source>
</evidence>
<feature type="domain" description="DDE-1" evidence="1">
    <location>
        <begin position="82"/>
        <end position="213"/>
    </location>
</feature>
<reference evidence="2" key="1">
    <citation type="journal article" date="2019" name="bioRxiv">
        <title>The Genome of the Zebra Mussel, Dreissena polymorpha: A Resource for Invasive Species Research.</title>
        <authorList>
            <person name="McCartney M.A."/>
            <person name="Auch B."/>
            <person name="Kono T."/>
            <person name="Mallez S."/>
            <person name="Zhang Y."/>
            <person name="Obille A."/>
            <person name="Becker A."/>
            <person name="Abrahante J.E."/>
            <person name="Garbe J."/>
            <person name="Badalamenti J.P."/>
            <person name="Herman A."/>
            <person name="Mangelson H."/>
            <person name="Liachko I."/>
            <person name="Sullivan S."/>
            <person name="Sone E.D."/>
            <person name="Koren S."/>
            <person name="Silverstein K.A.T."/>
            <person name="Beckman K.B."/>
            <person name="Gohl D.M."/>
        </authorList>
    </citation>
    <scope>NUCLEOTIDE SEQUENCE</scope>
    <source>
        <strain evidence="2">Duluth1</strain>
        <tissue evidence="2">Whole animal</tissue>
    </source>
</reference>
<organism evidence="2 3">
    <name type="scientific">Dreissena polymorpha</name>
    <name type="common">Zebra mussel</name>
    <name type="synonym">Mytilus polymorpha</name>
    <dbReference type="NCBI Taxonomy" id="45954"/>
    <lineage>
        <taxon>Eukaryota</taxon>
        <taxon>Metazoa</taxon>
        <taxon>Spiralia</taxon>
        <taxon>Lophotrochozoa</taxon>
        <taxon>Mollusca</taxon>
        <taxon>Bivalvia</taxon>
        <taxon>Autobranchia</taxon>
        <taxon>Heteroconchia</taxon>
        <taxon>Euheterodonta</taxon>
        <taxon>Imparidentia</taxon>
        <taxon>Neoheterodontei</taxon>
        <taxon>Myida</taxon>
        <taxon>Dreissenoidea</taxon>
        <taxon>Dreissenidae</taxon>
        <taxon>Dreissena</taxon>
    </lineage>
</organism>
<evidence type="ECO:0000313" key="2">
    <source>
        <dbReference type="EMBL" id="KAH3819695.1"/>
    </source>
</evidence>
<dbReference type="Gene3D" id="3.30.420.10">
    <property type="entry name" value="Ribonuclease H-like superfamily/Ribonuclease H"/>
    <property type="match status" value="1"/>
</dbReference>
<dbReference type="InterPro" id="IPR050863">
    <property type="entry name" value="CenT-Element_Derived"/>
</dbReference>
<protein>
    <recommendedName>
        <fullName evidence="1">DDE-1 domain-containing protein</fullName>
    </recommendedName>
</protein>
<dbReference type="InterPro" id="IPR004875">
    <property type="entry name" value="DDE_SF_endonuclease_dom"/>
</dbReference>
<name>A0A9D4JPF5_DREPO</name>
<evidence type="ECO:0000259" key="1">
    <source>
        <dbReference type="Pfam" id="PF03184"/>
    </source>
</evidence>
<reference evidence="2" key="2">
    <citation type="submission" date="2020-11" db="EMBL/GenBank/DDBJ databases">
        <authorList>
            <person name="McCartney M.A."/>
            <person name="Auch B."/>
            <person name="Kono T."/>
            <person name="Mallez S."/>
            <person name="Becker A."/>
            <person name="Gohl D.M."/>
            <person name="Silverstein K.A.T."/>
            <person name="Koren S."/>
            <person name="Bechman K.B."/>
            <person name="Herman A."/>
            <person name="Abrahante J.E."/>
            <person name="Garbe J."/>
        </authorList>
    </citation>
    <scope>NUCLEOTIDE SEQUENCE</scope>
    <source>
        <strain evidence="2">Duluth1</strain>
        <tissue evidence="2">Whole animal</tissue>
    </source>
</reference>
<dbReference type="EMBL" id="JAIWYP010000005">
    <property type="protein sequence ID" value="KAH3819695.1"/>
    <property type="molecule type" value="Genomic_DNA"/>
</dbReference>
<keyword evidence="3" id="KW-1185">Reference proteome</keyword>
<sequence length="223" mass="24506">MAGVKGKKPQSLEIARASSATKTTIENYFKELNNILTKYHLTDKPSRIYNIDEKGLSTNHKPPKIVTGKAYKAQGVTAGKSQTVTLFGGGNASGQQIPPYLIFPGARMHATLLEGSTPGTYGTVSDSGWSNTDIFSHYIKYHLEPLLPTRDVNNPILILYDGHKSHVSIGLIEWAKSNHIILFVLPPHCSHILQLMDVSCFGPFENAWNAACHHNIRVTGVML</sequence>
<dbReference type="GO" id="GO:0003677">
    <property type="term" value="F:DNA binding"/>
    <property type="evidence" value="ECO:0007669"/>
    <property type="project" value="TreeGrafter"/>
</dbReference>
<gene>
    <name evidence="2" type="ORF">DPMN_121438</name>
</gene>
<dbReference type="PANTHER" id="PTHR19303:SF74">
    <property type="entry name" value="POGO TRANSPOSABLE ELEMENT WITH KRAB DOMAIN"/>
    <property type="match status" value="1"/>
</dbReference>
<dbReference type="AlphaFoldDB" id="A0A9D4JPF5"/>
<dbReference type="Pfam" id="PF03184">
    <property type="entry name" value="DDE_1"/>
    <property type="match status" value="1"/>
</dbReference>